<accession>A0ABT1E9V8</accession>
<keyword evidence="13" id="KW-1185">Reference proteome</keyword>
<protein>
    <submittedName>
        <fullName evidence="12">PD-(D/E)XK nuclease family protein</fullName>
    </submittedName>
</protein>
<evidence type="ECO:0000256" key="7">
    <source>
        <dbReference type="ARBA" id="ARBA00022840"/>
    </source>
</evidence>
<keyword evidence="7" id="KW-0067">ATP-binding</keyword>
<keyword evidence="1" id="KW-0540">Nuclease</keyword>
<dbReference type="InterPro" id="IPR038726">
    <property type="entry name" value="PDDEXK_AddAB-type"/>
</dbReference>
<dbReference type="RefSeq" id="WP_262066405.1">
    <property type="nucleotide sequence ID" value="NZ_JAMXOD010000012.1"/>
</dbReference>
<keyword evidence="5" id="KW-0347">Helicase</keyword>
<evidence type="ECO:0000259" key="11">
    <source>
        <dbReference type="Pfam" id="PF21445"/>
    </source>
</evidence>
<name>A0ABT1E9V8_9FIRM</name>
<comment type="caution">
    <text evidence="12">The sequence shown here is derived from an EMBL/GenBank/DDBJ whole genome shotgun (WGS) entry which is preliminary data.</text>
</comment>
<evidence type="ECO:0000256" key="4">
    <source>
        <dbReference type="ARBA" id="ARBA00022801"/>
    </source>
</evidence>
<keyword evidence="4" id="KW-0378">Hydrolase</keyword>
<dbReference type="Proteomes" id="UP001523566">
    <property type="component" value="Unassembled WGS sequence"/>
</dbReference>
<dbReference type="PANTHER" id="PTHR30591">
    <property type="entry name" value="RECBCD ENZYME SUBUNIT RECC"/>
    <property type="match status" value="1"/>
</dbReference>
<evidence type="ECO:0000256" key="3">
    <source>
        <dbReference type="ARBA" id="ARBA00022763"/>
    </source>
</evidence>
<evidence type="ECO:0000256" key="6">
    <source>
        <dbReference type="ARBA" id="ARBA00022839"/>
    </source>
</evidence>
<dbReference type="InterPro" id="IPR049035">
    <property type="entry name" value="ADDB_N"/>
</dbReference>
<evidence type="ECO:0000256" key="2">
    <source>
        <dbReference type="ARBA" id="ARBA00022741"/>
    </source>
</evidence>
<feature type="domain" description="PD-(D/E)XK endonuclease-like" evidence="10">
    <location>
        <begin position="757"/>
        <end position="1076"/>
    </location>
</feature>
<keyword evidence="3" id="KW-0227">DNA damage</keyword>
<evidence type="ECO:0000256" key="1">
    <source>
        <dbReference type="ARBA" id="ARBA00022722"/>
    </source>
</evidence>
<feature type="domain" description="ATP-dependent helicase/deoxyribonuclease subunit B N-terminal" evidence="11">
    <location>
        <begin position="5"/>
        <end position="288"/>
    </location>
</feature>
<keyword evidence="2" id="KW-0547">Nucleotide-binding</keyword>
<reference evidence="12 13" key="1">
    <citation type="journal article" date="2022" name="Genome Biol. Evol.">
        <title>Host diet, physiology and behaviors set the stage for Lachnospiraceae cladogenesis.</title>
        <authorList>
            <person name="Vera-Ponce De Leon A."/>
            <person name="Schneider M."/>
            <person name="Jahnes B.C."/>
            <person name="Sadowski V."/>
            <person name="Camuy-Velez L.A."/>
            <person name="Duan J."/>
            <person name="Sabree Z.L."/>
        </authorList>
    </citation>
    <scope>NUCLEOTIDE SEQUENCE [LARGE SCALE GENOMIC DNA]</scope>
    <source>
        <strain evidence="12 13">PAL113</strain>
    </source>
</reference>
<dbReference type="EMBL" id="JAMZFW010000012">
    <property type="protein sequence ID" value="MCP1102620.1"/>
    <property type="molecule type" value="Genomic_DNA"/>
</dbReference>
<evidence type="ECO:0000256" key="9">
    <source>
        <dbReference type="ARBA" id="ARBA00023204"/>
    </source>
</evidence>
<evidence type="ECO:0000256" key="8">
    <source>
        <dbReference type="ARBA" id="ARBA00023125"/>
    </source>
</evidence>
<evidence type="ECO:0000313" key="13">
    <source>
        <dbReference type="Proteomes" id="UP001523566"/>
    </source>
</evidence>
<evidence type="ECO:0000259" key="10">
    <source>
        <dbReference type="Pfam" id="PF12705"/>
    </source>
</evidence>
<dbReference type="SUPFAM" id="SSF52540">
    <property type="entry name" value="P-loop containing nucleoside triphosphate hydrolases"/>
    <property type="match status" value="1"/>
</dbReference>
<dbReference type="InterPro" id="IPR027417">
    <property type="entry name" value="P-loop_NTPase"/>
</dbReference>
<evidence type="ECO:0000313" key="12">
    <source>
        <dbReference type="EMBL" id="MCP1102620.1"/>
    </source>
</evidence>
<sequence length="1114" mass="129712">MALQFVMGPSGSGKSYYLQSYTIEESIKYPKENFIILVPEQFTLTTQREIVTRHPKKGIMNIDVLSFARLAYRVFEEQAYNELILLDDEGKNLILQKIAKHCEKDLTILKGNMQKPGYIQEVKSVLSEFMQYDIGEEQLDEMLEEVGEKSRLYYKLKDIASLYKEFKGFIDNRYLAKEELLDKLCPLVKESNILKNATLVLDSFTGFTPVQMRLLTELLCHCKNVVITVTIRKNVDPYTNPHPYHMFALSKQMVTSLVQIARERKVEIKEPVRLFEDLPYRFAQSGSLELAFLNKNIFGKSYEGFQNEVKNIRILRTKSPKEEAIMAAKEIRRLIRNEEMRYRDIGIIVGDIEVYQDGLRNAFQDYEIPLFIDEKKSVLYNPVIDYIRSFLMLFTEKFSYDSVFRYLKSSVSGYDFLLVAELENICLARGTKGQKKWEELQLEKEELTELKNNFLKKVLKYAPRFRNAQKTVEDIAGILYEFLVEEEIEAKLREKEAYFEEKKEFERSKEYGQVYRILLELLDKMVALLGEEKIALKDFVELLDAGLLEAKVGAVFPGMDQVIVGDLTRTRLDHIKVLFFIGANDIYIPGNLNTHGLLTESDREKFREKKYALSPGGKEKAYTQKFYLYSNLTKPSERLFISYSTMGIDGSAQRPSYLIGEVKRLFGDIEERIDDEVPLWKDENTTGSGFSKVIHSLWKRNEYVSDETKELIKWYRERKEYEERLLNIFQARFGSRKIQNLSEEIAKAMYHEDFRESISRMENYANCAYSHFLNYGLHLKEREEFTFNAMDLGNVCHGALEKYSKSLKEKRIRWGDLEEEEKEALVNESVEREVEEFKNDIFDDTKGNAFLITRIKELLKKTVWALTKQLEAGDFIPTYFEEKFEHGIIDRIDFSETEDKVYVKVLDYKTGHKEFDITEVYYGLQLQLLFYLKAALSKAERDYPGKEAIPAGAMYYQIKNPLIEKTKDETALMRLLLKALKPDGVINIEEECLPHFLTQKEGGEEILPIQFNKDGSLSKRSYQKGVEKEDLKVMMDYSETLIAKEKGEILEGRIAPEPIKLGKKTGCDFCPYGFICGFDGSKKEYEYREATPVDMEEGLRRMKGGEENGNEVDA</sequence>
<proteinExistence type="predicted"/>
<dbReference type="Pfam" id="PF12705">
    <property type="entry name" value="PDDEXK_1"/>
    <property type="match status" value="1"/>
</dbReference>
<keyword evidence="6" id="KW-0269">Exonuclease</keyword>
<dbReference type="PANTHER" id="PTHR30591:SF1">
    <property type="entry name" value="RECBCD ENZYME SUBUNIT RECC"/>
    <property type="match status" value="1"/>
</dbReference>
<organism evidence="12 13">
    <name type="scientific">Aequitasia blattaphilus</name>
    <dbReference type="NCBI Taxonomy" id="2949332"/>
    <lineage>
        <taxon>Bacteria</taxon>
        <taxon>Bacillati</taxon>
        <taxon>Bacillota</taxon>
        <taxon>Clostridia</taxon>
        <taxon>Lachnospirales</taxon>
        <taxon>Lachnospiraceae</taxon>
        <taxon>Aequitasia</taxon>
    </lineage>
</organism>
<evidence type="ECO:0000256" key="5">
    <source>
        <dbReference type="ARBA" id="ARBA00022806"/>
    </source>
</evidence>
<dbReference type="Pfam" id="PF21445">
    <property type="entry name" value="ADDB_N"/>
    <property type="match status" value="1"/>
</dbReference>
<keyword evidence="8" id="KW-0238">DNA-binding</keyword>
<gene>
    <name evidence="12" type="ORF">NK125_09355</name>
</gene>
<dbReference type="Gene3D" id="3.40.50.300">
    <property type="entry name" value="P-loop containing nucleotide triphosphate hydrolases"/>
    <property type="match status" value="3"/>
</dbReference>
<keyword evidence="9" id="KW-0234">DNA repair</keyword>